<evidence type="ECO:0008006" key="3">
    <source>
        <dbReference type="Google" id="ProtNLM"/>
    </source>
</evidence>
<gene>
    <name evidence="1" type="ORF">AN964_05335</name>
</gene>
<proteinExistence type="predicted"/>
<accession>A0A0Q3WWB6</accession>
<dbReference type="RefSeq" id="WP_055738705.1">
    <property type="nucleotide sequence ID" value="NZ_JAAIWL010000004.1"/>
</dbReference>
<dbReference type="SUPFAM" id="SSF53756">
    <property type="entry name" value="UDP-Glycosyltransferase/glycogen phosphorylase"/>
    <property type="match status" value="1"/>
</dbReference>
<dbReference type="STRING" id="157838.AN964_05335"/>
<name>A0A0Q3WWB6_9BACI</name>
<comment type="caution">
    <text evidence="1">The sequence shown here is derived from an EMBL/GenBank/DDBJ whole genome shotgun (WGS) entry which is preliminary data.</text>
</comment>
<organism evidence="1 2">
    <name type="scientific">Heyndrickxia shackletonii</name>
    <dbReference type="NCBI Taxonomy" id="157838"/>
    <lineage>
        <taxon>Bacteria</taxon>
        <taxon>Bacillati</taxon>
        <taxon>Bacillota</taxon>
        <taxon>Bacilli</taxon>
        <taxon>Bacillales</taxon>
        <taxon>Bacillaceae</taxon>
        <taxon>Heyndrickxia</taxon>
    </lineage>
</organism>
<reference evidence="1 2" key="1">
    <citation type="submission" date="2015-09" db="EMBL/GenBank/DDBJ databases">
        <title>Genome sequencing project for genomic taxonomy and phylogenomics of Bacillus-like bacteria.</title>
        <authorList>
            <person name="Liu B."/>
            <person name="Wang J."/>
            <person name="Zhu Y."/>
            <person name="Liu G."/>
            <person name="Chen Q."/>
            <person name="Chen Z."/>
            <person name="Lan J."/>
            <person name="Che J."/>
            <person name="Ge C."/>
            <person name="Shi H."/>
            <person name="Pan Z."/>
            <person name="Liu X."/>
        </authorList>
    </citation>
    <scope>NUCLEOTIDE SEQUENCE [LARGE SCALE GENOMIC DNA]</scope>
    <source>
        <strain evidence="1 2">LMG 18435</strain>
    </source>
</reference>
<sequence>MFLKMKNKISDLIDTISEMIDVLLQINDPLTEISDCLAALEAISSQIIQEENIPRKTITQLQKIEIMFETFLNNSTQIDENTIKDLKKQVILFKSIFVDEIKAKLNIVFFPYKASMWDSLASVYEAAAEDRDCVVHVVPIPYFQLSQNEAIPTYEGSQFPENVPITHYSQYKLEEQEPDIIFIHNIYDNFNTLTCVFEEYFTSNLKKFTDMLVYVPYYVSSFIPYKKGEGFYPYDLPSIKNIDKIILVNNTERDIAIKEGIPSDKLLVLGSPKLDAMVKALKSEISYPVGWKEKLEGKTVYLVNTGCLYFANQPFLAMERLIDLFNIPRFIDNSIIIWRPHPLTKTSIMKYTPHFLGYFKDLTEKHIKGEGKLYKGIILDETDDYIPALRAADILISTDFSLLRSYLLTEKIVMYWDDMMPKGSLLPSNVFYYALNKSEPWYELVKKFSKGYDPLLPNRKGMAEKVYVNTDGTSGEKVYLSIKEIVLCASNNYVS</sequence>
<dbReference type="Proteomes" id="UP000051888">
    <property type="component" value="Unassembled WGS sequence"/>
</dbReference>
<dbReference type="EMBL" id="LJJC01000004">
    <property type="protein sequence ID" value="KQL52989.1"/>
    <property type="molecule type" value="Genomic_DNA"/>
</dbReference>
<protein>
    <recommendedName>
        <fullName evidence="3">CDP-glycerol:poly(Glycerophosphate) glycerophosphotransferase</fullName>
    </recommendedName>
</protein>
<evidence type="ECO:0000313" key="1">
    <source>
        <dbReference type="EMBL" id="KQL52989.1"/>
    </source>
</evidence>
<evidence type="ECO:0000313" key="2">
    <source>
        <dbReference type="Proteomes" id="UP000051888"/>
    </source>
</evidence>
<dbReference type="AlphaFoldDB" id="A0A0Q3WWB6"/>
<keyword evidence="2" id="KW-1185">Reference proteome</keyword>
<dbReference type="PATRIC" id="fig|157838.3.peg.1187"/>